<dbReference type="Gene3D" id="2.40.50.100">
    <property type="match status" value="1"/>
</dbReference>
<protein>
    <submittedName>
        <fullName evidence="13">Molybdenum ABC transporter ATP-binding protein</fullName>
    </submittedName>
</protein>
<reference evidence="13 14" key="1">
    <citation type="submission" date="2016-09" db="EMBL/GenBank/DDBJ databases">
        <title>Rhizobium sp. nov., a novel species isolated from the rice rhizosphere.</title>
        <authorList>
            <person name="Zhao J."/>
            <person name="Zhang X."/>
        </authorList>
    </citation>
    <scope>NUCLEOTIDE SEQUENCE [LARGE SCALE GENOMIC DNA]</scope>
    <source>
        <strain evidence="13 14">MH17</strain>
    </source>
</reference>
<keyword evidence="7 13" id="KW-0067">ATP-binding</keyword>
<dbReference type="GO" id="GO:0015098">
    <property type="term" value="F:molybdate ion transmembrane transporter activity"/>
    <property type="evidence" value="ECO:0007669"/>
    <property type="project" value="InterPro"/>
</dbReference>
<evidence type="ECO:0000256" key="10">
    <source>
        <dbReference type="PROSITE-ProRule" id="PRU01213"/>
    </source>
</evidence>
<dbReference type="InterPro" id="IPR003593">
    <property type="entry name" value="AAA+_ATPase"/>
</dbReference>
<organism evidence="13 14">
    <name type="scientific">Xaviernesmea rhizosphaerae</name>
    <dbReference type="NCBI Taxonomy" id="1672749"/>
    <lineage>
        <taxon>Bacteria</taxon>
        <taxon>Pseudomonadati</taxon>
        <taxon>Pseudomonadota</taxon>
        <taxon>Alphaproteobacteria</taxon>
        <taxon>Hyphomicrobiales</taxon>
        <taxon>Rhizobiaceae</taxon>
        <taxon>Rhizobium/Agrobacterium group</taxon>
        <taxon>Xaviernesmea</taxon>
    </lineage>
</organism>
<dbReference type="InterPro" id="IPR003439">
    <property type="entry name" value="ABC_transporter-like_ATP-bd"/>
</dbReference>
<gene>
    <name evidence="13" type="ORF">BJF92_16180</name>
</gene>
<dbReference type="InterPro" id="IPR027417">
    <property type="entry name" value="P-loop_NTPase"/>
</dbReference>
<feature type="domain" description="ABC transporter" evidence="11">
    <location>
        <begin position="6"/>
        <end position="241"/>
    </location>
</feature>
<dbReference type="InterPro" id="IPR008995">
    <property type="entry name" value="Mo/tungstate-bd_C_term_dom"/>
</dbReference>
<evidence type="ECO:0000256" key="1">
    <source>
        <dbReference type="ARBA" id="ARBA00005417"/>
    </source>
</evidence>
<evidence type="ECO:0000256" key="3">
    <source>
        <dbReference type="ARBA" id="ARBA00022475"/>
    </source>
</evidence>
<name>A0A1Q9API4_9HYPH</name>
<dbReference type="InterPro" id="IPR004606">
    <property type="entry name" value="Mop_domain"/>
</dbReference>
<keyword evidence="8" id="KW-1278">Translocase</keyword>
<dbReference type="RefSeq" id="WP_075633075.1">
    <property type="nucleotide sequence ID" value="NZ_MKIO01000018.1"/>
</dbReference>
<evidence type="ECO:0000256" key="5">
    <source>
        <dbReference type="ARBA" id="ARBA00022519"/>
    </source>
</evidence>
<dbReference type="OrthoDB" id="9802264at2"/>
<evidence type="ECO:0000259" key="11">
    <source>
        <dbReference type="PROSITE" id="PS50893"/>
    </source>
</evidence>
<proteinExistence type="inferred from homology"/>
<dbReference type="InterPro" id="IPR005116">
    <property type="entry name" value="Transp-assoc_OB_typ1"/>
</dbReference>
<dbReference type="Pfam" id="PF03459">
    <property type="entry name" value="TOBE"/>
    <property type="match status" value="1"/>
</dbReference>
<evidence type="ECO:0000313" key="13">
    <source>
        <dbReference type="EMBL" id="OLP57340.1"/>
    </source>
</evidence>
<dbReference type="GO" id="GO:0016020">
    <property type="term" value="C:membrane"/>
    <property type="evidence" value="ECO:0007669"/>
    <property type="project" value="InterPro"/>
</dbReference>
<dbReference type="GO" id="GO:0140359">
    <property type="term" value="F:ABC-type transporter activity"/>
    <property type="evidence" value="ECO:0007669"/>
    <property type="project" value="InterPro"/>
</dbReference>
<keyword evidence="9" id="KW-0472">Membrane</keyword>
<dbReference type="PANTHER" id="PTHR43514:SF4">
    <property type="entry name" value="ABC TRANSPORTER I FAMILY MEMBER 10"/>
    <property type="match status" value="1"/>
</dbReference>
<feature type="domain" description="Mop" evidence="12">
    <location>
        <begin position="301"/>
        <end position="368"/>
    </location>
</feature>
<evidence type="ECO:0000256" key="2">
    <source>
        <dbReference type="ARBA" id="ARBA00022448"/>
    </source>
</evidence>
<dbReference type="NCBIfam" id="TIGR02142">
    <property type="entry name" value="modC_ABC"/>
    <property type="match status" value="1"/>
</dbReference>
<sequence length="368" mass="39047">MNQDKDRSLEVRLKTPLGATRLDIGFTAGAGVTALFGPSGAGKTSVLRAIAGLLRPEEGLIRFCGQTLLDTGAGIAVSPHRRGFGVVFQEARLFPHLSVRRNLRYGAVFSQARGRPDSAEFARIVDLLGIAPLLERAPRHLSGGERQRVAIGRALLAAPRLLLMDEPLAALDENRRSEILPYLERLRDETRVPILYVSHSVAEVARLADQVVLIDRGRVAGAGPAAETLGRASLMAGASSRERGVVLEGRVAGAQPETGVTTVEIAGARLRLAEEGLAPGAAVRLRIAARDVMLSLRPVEGISALNSLPMRIAGLTPLDGRTMEVRLEQAGGLHLLAHVTTVSAQALGLAVGLAVHALVKSVALDHFR</sequence>
<dbReference type="InterPro" id="IPR017871">
    <property type="entry name" value="ABC_transporter-like_CS"/>
</dbReference>
<dbReference type="PANTHER" id="PTHR43514">
    <property type="entry name" value="ABC TRANSPORTER I FAMILY MEMBER 10"/>
    <property type="match status" value="1"/>
</dbReference>
<evidence type="ECO:0000313" key="14">
    <source>
        <dbReference type="Proteomes" id="UP000186143"/>
    </source>
</evidence>
<dbReference type="InterPro" id="IPR011868">
    <property type="entry name" value="ModC_ABC_ATP-bd"/>
</dbReference>
<keyword evidence="5" id="KW-0997">Cell inner membrane</keyword>
<dbReference type="SUPFAM" id="SSF52540">
    <property type="entry name" value="P-loop containing nucleoside triphosphate hydrolases"/>
    <property type="match status" value="1"/>
</dbReference>
<evidence type="ECO:0000256" key="8">
    <source>
        <dbReference type="ARBA" id="ARBA00022967"/>
    </source>
</evidence>
<dbReference type="SMART" id="SM00382">
    <property type="entry name" value="AAA"/>
    <property type="match status" value="1"/>
</dbReference>
<dbReference type="AlphaFoldDB" id="A0A1Q9API4"/>
<dbReference type="SUPFAM" id="SSF50331">
    <property type="entry name" value="MOP-like"/>
    <property type="match status" value="1"/>
</dbReference>
<dbReference type="STRING" id="1672749.BJF92_16180"/>
<comment type="similarity">
    <text evidence="1">Belongs to the ABC transporter superfamily.</text>
</comment>
<dbReference type="PROSITE" id="PS50893">
    <property type="entry name" value="ABC_TRANSPORTER_2"/>
    <property type="match status" value="1"/>
</dbReference>
<evidence type="ECO:0000256" key="7">
    <source>
        <dbReference type="ARBA" id="ARBA00022840"/>
    </source>
</evidence>
<evidence type="ECO:0000256" key="6">
    <source>
        <dbReference type="ARBA" id="ARBA00022741"/>
    </source>
</evidence>
<evidence type="ECO:0000259" key="12">
    <source>
        <dbReference type="PROSITE" id="PS51866"/>
    </source>
</evidence>
<dbReference type="PROSITE" id="PS00211">
    <property type="entry name" value="ABC_TRANSPORTER_1"/>
    <property type="match status" value="1"/>
</dbReference>
<comment type="caution">
    <text evidence="13">The sequence shown here is derived from an EMBL/GenBank/DDBJ whole genome shotgun (WGS) entry which is preliminary data.</text>
</comment>
<keyword evidence="6" id="KW-0547">Nucleotide-binding</keyword>
<dbReference type="Proteomes" id="UP000186143">
    <property type="component" value="Unassembled WGS sequence"/>
</dbReference>
<keyword evidence="2" id="KW-0813">Transport</keyword>
<evidence type="ECO:0000256" key="9">
    <source>
        <dbReference type="ARBA" id="ARBA00023136"/>
    </source>
</evidence>
<accession>A0A1Q9API4</accession>
<keyword evidence="3" id="KW-1003">Cell membrane</keyword>
<dbReference type="Pfam" id="PF00005">
    <property type="entry name" value="ABC_tran"/>
    <property type="match status" value="1"/>
</dbReference>
<keyword evidence="4 10" id="KW-0500">Molybdenum</keyword>
<dbReference type="InterPro" id="IPR050334">
    <property type="entry name" value="Molybdenum_import_ModC"/>
</dbReference>
<dbReference type="GO" id="GO:0005524">
    <property type="term" value="F:ATP binding"/>
    <property type="evidence" value="ECO:0007669"/>
    <property type="project" value="UniProtKB-KW"/>
</dbReference>
<dbReference type="Gene3D" id="3.40.50.300">
    <property type="entry name" value="P-loop containing nucleotide triphosphate hydrolases"/>
    <property type="match status" value="1"/>
</dbReference>
<dbReference type="EMBL" id="MKIO01000018">
    <property type="protein sequence ID" value="OLP57340.1"/>
    <property type="molecule type" value="Genomic_DNA"/>
</dbReference>
<evidence type="ECO:0000256" key="4">
    <source>
        <dbReference type="ARBA" id="ARBA00022505"/>
    </source>
</evidence>
<dbReference type="GO" id="GO:0016887">
    <property type="term" value="F:ATP hydrolysis activity"/>
    <property type="evidence" value="ECO:0007669"/>
    <property type="project" value="InterPro"/>
</dbReference>
<dbReference type="PROSITE" id="PS51866">
    <property type="entry name" value="MOP"/>
    <property type="match status" value="1"/>
</dbReference>